<dbReference type="InterPro" id="IPR001128">
    <property type="entry name" value="Cyt_P450"/>
</dbReference>
<dbReference type="Pfam" id="PF00067">
    <property type="entry name" value="p450"/>
    <property type="match status" value="1"/>
</dbReference>
<keyword evidence="5" id="KW-0349">Heme</keyword>
<name>A0A6A6H6T6_VIRVR</name>
<evidence type="ECO:0000256" key="3">
    <source>
        <dbReference type="ARBA" id="ARBA00022723"/>
    </source>
</evidence>
<evidence type="ECO:0000256" key="2">
    <source>
        <dbReference type="ARBA" id="ARBA00010617"/>
    </source>
</evidence>
<evidence type="ECO:0000256" key="1">
    <source>
        <dbReference type="ARBA" id="ARBA00001971"/>
    </source>
</evidence>
<proteinExistence type="inferred from homology"/>
<reference evidence="7" key="1">
    <citation type="journal article" date="2020" name="Stud. Mycol.">
        <title>101 Dothideomycetes genomes: a test case for predicting lifestyles and emergence of pathogens.</title>
        <authorList>
            <person name="Haridas S."/>
            <person name="Albert R."/>
            <person name="Binder M."/>
            <person name="Bloem J."/>
            <person name="Labutti K."/>
            <person name="Salamov A."/>
            <person name="Andreopoulos B."/>
            <person name="Baker S."/>
            <person name="Barry K."/>
            <person name="Bills G."/>
            <person name="Bluhm B."/>
            <person name="Cannon C."/>
            <person name="Castanera R."/>
            <person name="Culley D."/>
            <person name="Daum C."/>
            <person name="Ezra D."/>
            <person name="Gonzalez J."/>
            <person name="Henrissat B."/>
            <person name="Kuo A."/>
            <person name="Liang C."/>
            <person name="Lipzen A."/>
            <person name="Lutzoni F."/>
            <person name="Magnuson J."/>
            <person name="Mondo S."/>
            <person name="Nolan M."/>
            <person name="Ohm R."/>
            <person name="Pangilinan J."/>
            <person name="Park H.-J."/>
            <person name="Ramirez L."/>
            <person name="Alfaro M."/>
            <person name="Sun H."/>
            <person name="Tritt A."/>
            <person name="Yoshinaga Y."/>
            <person name="Zwiers L.-H."/>
            <person name="Turgeon B."/>
            <person name="Goodwin S."/>
            <person name="Spatafora J."/>
            <person name="Crous P."/>
            <person name="Grigoriev I."/>
        </authorList>
    </citation>
    <scope>NUCLEOTIDE SEQUENCE</scope>
    <source>
        <strain evidence="7">Tuck. ex Michener</strain>
    </source>
</reference>
<dbReference type="GO" id="GO:0016705">
    <property type="term" value="F:oxidoreductase activity, acting on paired donors, with incorporation or reduction of molecular oxygen"/>
    <property type="evidence" value="ECO:0007669"/>
    <property type="project" value="InterPro"/>
</dbReference>
<dbReference type="SUPFAM" id="SSF48264">
    <property type="entry name" value="Cytochrome P450"/>
    <property type="match status" value="1"/>
</dbReference>
<evidence type="ECO:0000313" key="8">
    <source>
        <dbReference type="Proteomes" id="UP000800092"/>
    </source>
</evidence>
<dbReference type="InterPro" id="IPR036396">
    <property type="entry name" value="Cyt_P450_sf"/>
</dbReference>
<dbReference type="AlphaFoldDB" id="A0A6A6H6T6"/>
<dbReference type="InterPro" id="IPR050121">
    <property type="entry name" value="Cytochrome_P450_monoxygenase"/>
</dbReference>
<dbReference type="GO" id="GO:0020037">
    <property type="term" value="F:heme binding"/>
    <property type="evidence" value="ECO:0007669"/>
    <property type="project" value="InterPro"/>
</dbReference>
<evidence type="ECO:0000256" key="4">
    <source>
        <dbReference type="ARBA" id="ARBA00023004"/>
    </source>
</evidence>
<dbReference type="Proteomes" id="UP000800092">
    <property type="component" value="Unassembled WGS sequence"/>
</dbReference>
<organism evidence="7 8">
    <name type="scientific">Viridothelium virens</name>
    <name type="common">Speckled blister lichen</name>
    <name type="synonym">Trypethelium virens</name>
    <dbReference type="NCBI Taxonomy" id="1048519"/>
    <lineage>
        <taxon>Eukaryota</taxon>
        <taxon>Fungi</taxon>
        <taxon>Dikarya</taxon>
        <taxon>Ascomycota</taxon>
        <taxon>Pezizomycotina</taxon>
        <taxon>Dothideomycetes</taxon>
        <taxon>Dothideomycetes incertae sedis</taxon>
        <taxon>Trypetheliales</taxon>
        <taxon>Trypetheliaceae</taxon>
        <taxon>Viridothelium</taxon>
    </lineage>
</organism>
<accession>A0A6A6H6T6</accession>
<dbReference type="PANTHER" id="PTHR24305:SF164">
    <property type="entry name" value="P450, PUTATIVE (EUROFUNG)-RELATED"/>
    <property type="match status" value="1"/>
</dbReference>
<sequence>MWIEILCFVLTLAVIYVCSKLGHSRTLAAIPGPPGNPLTSFLIDYLDLQGCKTRHVASLHKKYGPVVCIASKEVSLSSHSAVPKIYTIQSEKTSFYDMFIVFNERTHFTMINTQEHKNRRRPFASLYAALTVSSGETEILMDTMTMKFIDALAKQIPLEKKLYELISPSILDFMTAFIYGNLGATAALESSQDNQINDDLKAPGRRLLFFAFNQFPVLAEWATIAINKLGLSNHFPTRTYPQLFSHGWHTWQSFDQKISRSEKLDATTSASVIAQAHDSGITGTALAAECADQLLAALIALNHVLISALWVLSQPSQHSIQSRLHDELRALPPSALDSAGNPSIQTCSKLPYLNAVMKETLRLYPPFSGAQPRRFRSDVVIDGYVIPAGTSVSMCMYAMHRNPEVFPEPERFWPERWLDVSEGRMREMERYFWPFSAGDRRCTGEQ</sequence>
<keyword evidence="4 5" id="KW-0408">Iron</keyword>
<dbReference type="PANTHER" id="PTHR24305">
    <property type="entry name" value="CYTOCHROME P450"/>
    <property type="match status" value="1"/>
</dbReference>
<keyword evidence="8" id="KW-1185">Reference proteome</keyword>
<dbReference type="GO" id="GO:0004497">
    <property type="term" value="F:monooxygenase activity"/>
    <property type="evidence" value="ECO:0007669"/>
    <property type="project" value="InterPro"/>
</dbReference>
<feature type="chain" id="PRO_5025571415" evidence="6">
    <location>
        <begin position="20"/>
        <end position="446"/>
    </location>
</feature>
<feature type="binding site" description="axial binding residue" evidence="5">
    <location>
        <position position="442"/>
    </location>
    <ligand>
        <name>heme</name>
        <dbReference type="ChEBI" id="CHEBI:30413"/>
    </ligand>
    <ligandPart>
        <name>Fe</name>
        <dbReference type="ChEBI" id="CHEBI:18248"/>
    </ligandPart>
</feature>
<keyword evidence="6" id="KW-0732">Signal</keyword>
<dbReference type="Gene3D" id="1.10.630.10">
    <property type="entry name" value="Cytochrome P450"/>
    <property type="match status" value="1"/>
</dbReference>
<dbReference type="EMBL" id="ML991805">
    <property type="protein sequence ID" value="KAF2233589.1"/>
    <property type="molecule type" value="Genomic_DNA"/>
</dbReference>
<comment type="similarity">
    <text evidence="2">Belongs to the cytochrome P450 family.</text>
</comment>
<dbReference type="InterPro" id="IPR002403">
    <property type="entry name" value="Cyt_P450_E_grp-IV"/>
</dbReference>
<dbReference type="OrthoDB" id="1470350at2759"/>
<dbReference type="PRINTS" id="PR00465">
    <property type="entry name" value="EP450IV"/>
</dbReference>
<keyword evidence="3 5" id="KW-0479">Metal-binding</keyword>
<comment type="cofactor">
    <cofactor evidence="1 5">
        <name>heme</name>
        <dbReference type="ChEBI" id="CHEBI:30413"/>
    </cofactor>
</comment>
<dbReference type="PRINTS" id="PR00385">
    <property type="entry name" value="P450"/>
</dbReference>
<protein>
    <submittedName>
        <fullName evidence="7">Cytochrome P450</fullName>
    </submittedName>
</protein>
<evidence type="ECO:0000313" key="7">
    <source>
        <dbReference type="EMBL" id="KAF2233589.1"/>
    </source>
</evidence>
<feature type="signal peptide" evidence="6">
    <location>
        <begin position="1"/>
        <end position="19"/>
    </location>
</feature>
<dbReference type="GO" id="GO:0005506">
    <property type="term" value="F:iron ion binding"/>
    <property type="evidence" value="ECO:0007669"/>
    <property type="project" value="InterPro"/>
</dbReference>
<evidence type="ECO:0000256" key="6">
    <source>
        <dbReference type="SAM" id="SignalP"/>
    </source>
</evidence>
<evidence type="ECO:0000256" key="5">
    <source>
        <dbReference type="PIRSR" id="PIRSR602403-1"/>
    </source>
</evidence>
<gene>
    <name evidence="7" type="ORF">EV356DRAFT_448147</name>
</gene>